<sequence>MKSVFWCCQWRQRQRGSALLLTLIFMAVLARMALSAVDAALLGTSLALNYRDHDRVFHAAEALLFALDSSLLARVQSDGLQVTLSTLSDVEVSIVMSPGMMENSGATKMSYQAVSAGHDFYFSAPGAPAVTCGPLYQLAVRASGVRPGTDVGLGLERRVCCVDALACEAGDFASTNRQWRRLH</sequence>
<dbReference type="EMBL" id="LAZR01000019">
    <property type="protein sequence ID" value="KKO05517.1"/>
    <property type="molecule type" value="Genomic_DNA"/>
</dbReference>
<accession>A0A0F9Y104</accession>
<comment type="caution">
    <text evidence="2">The sequence shown here is derived from an EMBL/GenBank/DDBJ whole genome shotgun (WGS) entry which is preliminary data.</text>
</comment>
<name>A0A0F9Y104_9ZZZZ</name>
<dbReference type="Pfam" id="PF14341">
    <property type="entry name" value="PilX_N"/>
    <property type="match status" value="1"/>
</dbReference>
<evidence type="ECO:0000259" key="1">
    <source>
        <dbReference type="Pfam" id="PF14341"/>
    </source>
</evidence>
<proteinExistence type="predicted"/>
<protein>
    <recommendedName>
        <fullName evidence="1">Type 4 fimbrial biogenesis protein PilX N-terminal domain-containing protein</fullName>
    </recommendedName>
</protein>
<organism evidence="2">
    <name type="scientific">marine sediment metagenome</name>
    <dbReference type="NCBI Taxonomy" id="412755"/>
    <lineage>
        <taxon>unclassified sequences</taxon>
        <taxon>metagenomes</taxon>
        <taxon>ecological metagenomes</taxon>
    </lineage>
</organism>
<feature type="domain" description="Type 4 fimbrial biogenesis protein PilX N-terminal" evidence="1">
    <location>
        <begin position="15"/>
        <end position="62"/>
    </location>
</feature>
<gene>
    <name evidence="2" type="ORF">LCGC14_0077890</name>
</gene>
<dbReference type="InterPro" id="IPR025746">
    <property type="entry name" value="PilX_N_dom"/>
</dbReference>
<dbReference type="AlphaFoldDB" id="A0A0F9Y104"/>
<evidence type="ECO:0000313" key="2">
    <source>
        <dbReference type="EMBL" id="KKO05517.1"/>
    </source>
</evidence>
<reference evidence="2" key="1">
    <citation type="journal article" date="2015" name="Nature">
        <title>Complex archaea that bridge the gap between prokaryotes and eukaryotes.</title>
        <authorList>
            <person name="Spang A."/>
            <person name="Saw J.H."/>
            <person name="Jorgensen S.L."/>
            <person name="Zaremba-Niedzwiedzka K."/>
            <person name="Martijn J."/>
            <person name="Lind A.E."/>
            <person name="van Eijk R."/>
            <person name="Schleper C."/>
            <person name="Guy L."/>
            <person name="Ettema T.J."/>
        </authorList>
    </citation>
    <scope>NUCLEOTIDE SEQUENCE</scope>
</reference>